<sequence>MPYMFHIIPINTVFAVDSRGCTFHTGKEEQTMMVYWSGEMMQKLQFQKPVDSKKLSFFHIPSNNSKLCNPVNHGAQMVMYQIRRNFQNLSGHEVQLLKLPGIEYSYKLWRYWMTRETSEFGKLLGNGTKVNRFFEVLKKLVGKSDFTTMLPPALPSEKEEKVREITSEMKRTLKERRSFGR</sequence>
<dbReference type="Proteomes" id="UP000092460">
    <property type="component" value="Unassembled WGS sequence"/>
</dbReference>
<dbReference type="AlphaFoldDB" id="A0A1B0BFA7"/>
<name>A0A1B0BFA7_9MUSC</name>
<reference evidence="2" key="1">
    <citation type="submission" date="2015-01" db="EMBL/GenBank/DDBJ databases">
        <authorList>
            <person name="Aksoy S."/>
            <person name="Warren W."/>
            <person name="Wilson R.K."/>
        </authorList>
    </citation>
    <scope>NUCLEOTIDE SEQUENCE [LARGE SCALE GENOMIC DNA]</scope>
    <source>
        <strain evidence="2">IAEA</strain>
    </source>
</reference>
<reference evidence="1" key="2">
    <citation type="submission" date="2020-05" db="UniProtKB">
        <authorList>
            <consortium name="EnsemblMetazoa"/>
        </authorList>
    </citation>
    <scope>IDENTIFICATION</scope>
    <source>
        <strain evidence="1">IAEA</strain>
    </source>
</reference>
<accession>A0A1B0BFA7</accession>
<dbReference type="InterPro" id="IPR052739">
    <property type="entry name" value="FAAH2"/>
</dbReference>
<dbReference type="EnsemblMetazoa" id="GPPI028206-RA">
    <property type="protein sequence ID" value="GPPI028206-PA"/>
    <property type="gene ID" value="GPPI028206"/>
</dbReference>
<protein>
    <submittedName>
        <fullName evidence="1">Uncharacterized protein</fullName>
    </submittedName>
</protein>
<dbReference type="EMBL" id="JXJN01013347">
    <property type="status" value="NOT_ANNOTATED_CDS"/>
    <property type="molecule type" value="Genomic_DNA"/>
</dbReference>
<keyword evidence="2" id="KW-1185">Reference proteome</keyword>
<evidence type="ECO:0000313" key="1">
    <source>
        <dbReference type="EnsemblMetazoa" id="GPPI028206-PA"/>
    </source>
</evidence>
<organism evidence="1 2">
    <name type="scientific">Glossina palpalis gambiensis</name>
    <dbReference type="NCBI Taxonomy" id="67801"/>
    <lineage>
        <taxon>Eukaryota</taxon>
        <taxon>Metazoa</taxon>
        <taxon>Ecdysozoa</taxon>
        <taxon>Arthropoda</taxon>
        <taxon>Hexapoda</taxon>
        <taxon>Insecta</taxon>
        <taxon>Pterygota</taxon>
        <taxon>Neoptera</taxon>
        <taxon>Endopterygota</taxon>
        <taxon>Diptera</taxon>
        <taxon>Brachycera</taxon>
        <taxon>Muscomorpha</taxon>
        <taxon>Hippoboscoidea</taxon>
        <taxon>Glossinidae</taxon>
        <taxon>Glossina</taxon>
    </lineage>
</organism>
<dbReference type="PANTHER" id="PTHR43372:SF1">
    <property type="entry name" value="LD38433P"/>
    <property type="match status" value="1"/>
</dbReference>
<proteinExistence type="predicted"/>
<dbReference type="STRING" id="67801.A0A1B0BFA7"/>
<dbReference type="GO" id="GO:0012505">
    <property type="term" value="C:endomembrane system"/>
    <property type="evidence" value="ECO:0007669"/>
    <property type="project" value="TreeGrafter"/>
</dbReference>
<dbReference type="VEuPathDB" id="VectorBase:GPPI028206"/>
<evidence type="ECO:0000313" key="2">
    <source>
        <dbReference type="Proteomes" id="UP000092460"/>
    </source>
</evidence>
<dbReference type="PANTHER" id="PTHR43372">
    <property type="entry name" value="FATTY-ACID AMIDE HYDROLASE"/>
    <property type="match status" value="1"/>
</dbReference>